<dbReference type="Gene3D" id="2.130.10.10">
    <property type="entry name" value="YVTN repeat-like/Quinoprotein amine dehydrogenase"/>
    <property type="match status" value="1"/>
</dbReference>
<dbReference type="Proteomes" id="UP000494040">
    <property type="component" value="Unassembled WGS sequence"/>
</dbReference>
<dbReference type="KEGG" id="clec:106662384"/>
<dbReference type="InterPro" id="IPR001810">
    <property type="entry name" value="F-box_dom"/>
</dbReference>
<dbReference type="GeneID" id="106662384"/>
<dbReference type="OrthoDB" id="435188at2759"/>
<organism evidence="2 3">
    <name type="scientific">Cimex lectularius</name>
    <name type="common">Bed bug</name>
    <name type="synonym">Acanthia lectularia</name>
    <dbReference type="NCBI Taxonomy" id="79782"/>
    <lineage>
        <taxon>Eukaryota</taxon>
        <taxon>Metazoa</taxon>
        <taxon>Ecdysozoa</taxon>
        <taxon>Arthropoda</taxon>
        <taxon>Hexapoda</taxon>
        <taxon>Insecta</taxon>
        <taxon>Pterygota</taxon>
        <taxon>Neoptera</taxon>
        <taxon>Paraneoptera</taxon>
        <taxon>Hemiptera</taxon>
        <taxon>Heteroptera</taxon>
        <taxon>Panheteroptera</taxon>
        <taxon>Cimicomorpha</taxon>
        <taxon>Cimicidae</taxon>
        <taxon>Cimex</taxon>
    </lineage>
</organism>
<dbReference type="InterPro" id="IPR011047">
    <property type="entry name" value="Quinoprotein_ADH-like_sf"/>
</dbReference>
<reference evidence="2" key="1">
    <citation type="submission" date="2022-01" db="UniProtKB">
        <authorList>
            <consortium name="EnsemblMetazoa"/>
        </authorList>
    </citation>
    <scope>IDENTIFICATION</scope>
</reference>
<dbReference type="Gene3D" id="1.20.1280.50">
    <property type="match status" value="1"/>
</dbReference>
<dbReference type="SMART" id="SM00256">
    <property type="entry name" value="FBOX"/>
    <property type="match status" value="1"/>
</dbReference>
<name>A0A8I6REX9_CIMLE</name>
<dbReference type="PROSITE" id="PS50181">
    <property type="entry name" value="FBOX"/>
    <property type="match status" value="1"/>
</dbReference>
<feature type="domain" description="F-box" evidence="1">
    <location>
        <begin position="12"/>
        <end position="58"/>
    </location>
</feature>
<evidence type="ECO:0000259" key="1">
    <source>
        <dbReference type="PROSITE" id="PS50181"/>
    </source>
</evidence>
<protein>
    <recommendedName>
        <fullName evidence="1">F-box domain-containing protein</fullName>
    </recommendedName>
</protein>
<dbReference type="OMA" id="VTTPLCK"/>
<dbReference type="RefSeq" id="XP_014241937.1">
    <property type="nucleotide sequence ID" value="XM_014386451.2"/>
</dbReference>
<evidence type="ECO:0000313" key="3">
    <source>
        <dbReference type="Proteomes" id="UP000494040"/>
    </source>
</evidence>
<dbReference type="SUPFAM" id="SSF81383">
    <property type="entry name" value="F-box domain"/>
    <property type="match status" value="1"/>
</dbReference>
<sequence length="472" mass="54701">MDHSTLLTDERFDVVGRLPPEIGQMVLSHLSPRELTRCSGVSKRWRALTNCISLWKRHCYKKEWTDLKMVDNFKSHYLPKLKQSDASEAIEEKCSWRVNYERHQALPVNWERNRSVRYRLSDPRDSPVSCIHCDGERLAMARADGHVTVLNIETLPSLEADLKGLLDSRILQVKIKGDLCVIQQNMLLQFFSLQDGFLDAKSFDSCFATVELFQCTGWKPHQVNKMYKPGKIRDVFFDILNDRVYVGVRDLQCIFVWDKHGKRADTIHIPNRMCKLRDMLLYKDCIHVIYASRDIRHVTAYDLTLRKWIYEVTTPLCKTQKLIGADSLLAGVAVASPGFAYIGVITVWDRTNGKIISERHTPGYLSFKSVAAVYELIIYGETTSISIWEPRSNTILRRVSTEGNPVYLQRLPFTLLAVFTDRYAYVWDWFTGAKCFRIFTRYVPDNGEFLWTDQTTLIIKTDEHLVDMIGFC</sequence>
<dbReference type="SUPFAM" id="SSF50998">
    <property type="entry name" value="Quinoprotein alcohol dehydrogenase-like"/>
    <property type="match status" value="1"/>
</dbReference>
<keyword evidence="3" id="KW-1185">Reference proteome</keyword>
<dbReference type="AlphaFoldDB" id="A0A8I6REX9"/>
<dbReference type="Pfam" id="PF12937">
    <property type="entry name" value="F-box-like"/>
    <property type="match status" value="1"/>
</dbReference>
<accession>A0A8I6REX9</accession>
<proteinExistence type="predicted"/>
<evidence type="ECO:0000313" key="2">
    <source>
        <dbReference type="EnsemblMetazoa" id="XP_014241937.1"/>
    </source>
</evidence>
<dbReference type="InterPro" id="IPR036047">
    <property type="entry name" value="F-box-like_dom_sf"/>
</dbReference>
<dbReference type="EnsemblMetazoa" id="XM_014386451.2">
    <property type="protein sequence ID" value="XP_014241937.1"/>
    <property type="gene ID" value="LOC106662384"/>
</dbReference>
<dbReference type="InterPro" id="IPR015943">
    <property type="entry name" value="WD40/YVTN_repeat-like_dom_sf"/>
</dbReference>